<evidence type="ECO:0000256" key="1">
    <source>
        <dbReference type="ARBA" id="ARBA00004429"/>
    </source>
</evidence>
<feature type="transmembrane region" description="Helical" evidence="10">
    <location>
        <begin position="224"/>
        <end position="248"/>
    </location>
</feature>
<dbReference type="InterPro" id="IPR013525">
    <property type="entry name" value="ABC2_TM"/>
</dbReference>
<organism evidence="12 13">
    <name type="scientific">Arthrobacter crusticola</name>
    <dbReference type="NCBI Taxonomy" id="2547960"/>
    <lineage>
        <taxon>Bacteria</taxon>
        <taxon>Bacillati</taxon>
        <taxon>Actinomycetota</taxon>
        <taxon>Actinomycetes</taxon>
        <taxon>Micrococcales</taxon>
        <taxon>Micrococcaceae</taxon>
        <taxon>Arthrobacter</taxon>
    </lineage>
</organism>
<dbReference type="RefSeq" id="WP_133405014.1">
    <property type="nucleotide sequence ID" value="NZ_SMTK01000006.1"/>
</dbReference>
<dbReference type="EMBL" id="SMTK01000006">
    <property type="protein sequence ID" value="TDK23549.1"/>
    <property type="molecule type" value="Genomic_DNA"/>
</dbReference>
<dbReference type="PRINTS" id="PR00164">
    <property type="entry name" value="ABC2TRNSPORT"/>
</dbReference>
<feature type="transmembrane region" description="Helical" evidence="10">
    <location>
        <begin position="53"/>
        <end position="73"/>
    </location>
</feature>
<evidence type="ECO:0000313" key="13">
    <source>
        <dbReference type="Proteomes" id="UP000295411"/>
    </source>
</evidence>
<dbReference type="GO" id="GO:0140359">
    <property type="term" value="F:ABC-type transporter activity"/>
    <property type="evidence" value="ECO:0007669"/>
    <property type="project" value="InterPro"/>
</dbReference>
<keyword evidence="8 10" id="KW-0472">Membrane</keyword>
<keyword evidence="9" id="KW-0046">Antibiotic resistance</keyword>
<proteinExistence type="inferred from homology"/>
<dbReference type="InterPro" id="IPR000412">
    <property type="entry name" value="ABC_2_transport"/>
</dbReference>
<dbReference type="InterPro" id="IPR047817">
    <property type="entry name" value="ABC2_TM_bact-type"/>
</dbReference>
<name>A0A4R5TME3_9MICC</name>
<accession>A0A4R5TME3</accession>
<keyword evidence="13" id="KW-1185">Reference proteome</keyword>
<evidence type="ECO:0000256" key="4">
    <source>
        <dbReference type="ARBA" id="ARBA00022475"/>
    </source>
</evidence>
<evidence type="ECO:0000313" key="12">
    <source>
        <dbReference type="EMBL" id="TDK23549.1"/>
    </source>
</evidence>
<keyword evidence="4 10" id="KW-1003">Cell membrane</keyword>
<evidence type="ECO:0000256" key="3">
    <source>
        <dbReference type="ARBA" id="ARBA00022448"/>
    </source>
</evidence>
<feature type="transmembrane region" description="Helical" evidence="10">
    <location>
        <begin position="268"/>
        <end position="290"/>
    </location>
</feature>
<dbReference type="Pfam" id="PF01061">
    <property type="entry name" value="ABC2_membrane"/>
    <property type="match status" value="1"/>
</dbReference>
<comment type="similarity">
    <text evidence="2 10">Belongs to the ABC-2 integral membrane protein family.</text>
</comment>
<evidence type="ECO:0000259" key="11">
    <source>
        <dbReference type="PROSITE" id="PS51012"/>
    </source>
</evidence>
<evidence type="ECO:0000256" key="6">
    <source>
        <dbReference type="ARBA" id="ARBA00022692"/>
    </source>
</evidence>
<dbReference type="GO" id="GO:0046677">
    <property type="term" value="P:response to antibiotic"/>
    <property type="evidence" value="ECO:0007669"/>
    <property type="project" value="UniProtKB-KW"/>
</dbReference>
<feature type="transmembrane region" description="Helical" evidence="10">
    <location>
        <begin position="121"/>
        <end position="150"/>
    </location>
</feature>
<dbReference type="PANTHER" id="PTHR30413">
    <property type="entry name" value="INNER MEMBRANE TRANSPORT PERMEASE"/>
    <property type="match status" value="1"/>
</dbReference>
<dbReference type="AlphaFoldDB" id="A0A4R5TME3"/>
<keyword evidence="6 10" id="KW-0812">Transmembrane</keyword>
<keyword evidence="3 10" id="KW-0813">Transport</keyword>
<keyword evidence="5" id="KW-0997">Cell inner membrane</keyword>
<evidence type="ECO:0000256" key="7">
    <source>
        <dbReference type="ARBA" id="ARBA00022989"/>
    </source>
</evidence>
<feature type="domain" description="ABC transmembrane type-2" evidence="11">
    <location>
        <begin position="47"/>
        <end position="293"/>
    </location>
</feature>
<dbReference type="OrthoDB" id="9789409at2"/>
<feature type="transmembrane region" description="Helical" evidence="10">
    <location>
        <begin position="191"/>
        <end position="212"/>
    </location>
</feature>
<dbReference type="PROSITE" id="PS51012">
    <property type="entry name" value="ABC_TM2"/>
    <property type="match status" value="1"/>
</dbReference>
<evidence type="ECO:0000256" key="8">
    <source>
        <dbReference type="ARBA" id="ARBA00023136"/>
    </source>
</evidence>
<dbReference type="GO" id="GO:0043190">
    <property type="term" value="C:ATP-binding cassette (ABC) transporter complex"/>
    <property type="evidence" value="ECO:0007669"/>
    <property type="project" value="InterPro"/>
</dbReference>
<dbReference type="GO" id="GO:0015920">
    <property type="term" value="P:lipopolysaccharide transport"/>
    <property type="evidence" value="ECO:0007669"/>
    <property type="project" value="TreeGrafter"/>
</dbReference>
<keyword evidence="7 10" id="KW-1133">Transmembrane helix</keyword>
<dbReference type="PANTHER" id="PTHR30413:SF8">
    <property type="entry name" value="TRANSPORT PERMEASE PROTEIN"/>
    <property type="match status" value="1"/>
</dbReference>
<gene>
    <name evidence="12" type="ORF">E2F48_16320</name>
</gene>
<comment type="caution">
    <text evidence="12">The sequence shown here is derived from an EMBL/GenBank/DDBJ whole genome shotgun (WGS) entry which is preliminary data.</text>
</comment>
<evidence type="ECO:0000256" key="2">
    <source>
        <dbReference type="ARBA" id="ARBA00007783"/>
    </source>
</evidence>
<evidence type="ECO:0000256" key="5">
    <source>
        <dbReference type="ARBA" id="ARBA00022519"/>
    </source>
</evidence>
<reference evidence="12 13" key="1">
    <citation type="submission" date="2019-03" db="EMBL/GenBank/DDBJ databases">
        <title>Arthrobacter sp. nov., an bacterium isolated from biocrust in Mu Us Desert.</title>
        <authorList>
            <person name="Lixiong L."/>
        </authorList>
    </citation>
    <scope>NUCLEOTIDE SEQUENCE [LARGE SCALE GENOMIC DNA]</scope>
    <source>
        <strain evidence="12 13">SLN-3</strain>
    </source>
</reference>
<evidence type="ECO:0000256" key="10">
    <source>
        <dbReference type="RuleBase" id="RU361157"/>
    </source>
</evidence>
<sequence length="301" mass="33297">MKVIDLTSEALATPGLGGGLRDVLRSRYLLKLLVSKELKVRYRGSVLGLLWSYVKPGVQFFVFWFALGIFLGLNKNTENYPIYLFSGIVLVNFFTEALSNASRSIVINGGLIKKIYLPRELFPVASVWVSAVHFFPQLVVLVAACLFTGWRPGIPELIAAVVAFSIVAMLAIGLGLFFGSVNVYFRDSENFVDMLLMIATWASPVLYPWTLVRDGLRDAFGASAGQVLLTIYQFNPLTIAVELFHYAFWAPTTSSATDPASVVPPDLIFVWTPIALVTAILVIVAGQFTFRRLEGRFAQEL</sequence>
<feature type="transmembrane region" description="Helical" evidence="10">
    <location>
        <begin position="157"/>
        <end position="179"/>
    </location>
</feature>
<protein>
    <recommendedName>
        <fullName evidence="10">Transport permease protein</fullName>
    </recommendedName>
</protein>
<dbReference type="Proteomes" id="UP000295411">
    <property type="component" value="Unassembled WGS sequence"/>
</dbReference>
<evidence type="ECO:0000256" key="9">
    <source>
        <dbReference type="ARBA" id="ARBA00023251"/>
    </source>
</evidence>
<comment type="subcellular location">
    <subcellularLocation>
        <location evidence="1">Cell inner membrane</location>
        <topology evidence="1">Multi-pass membrane protein</topology>
    </subcellularLocation>
    <subcellularLocation>
        <location evidence="10">Cell membrane</location>
        <topology evidence="10">Multi-pass membrane protein</topology>
    </subcellularLocation>
</comment>